<protein>
    <submittedName>
        <fullName evidence="1">Uncharacterized protein</fullName>
    </submittedName>
</protein>
<keyword evidence="2" id="KW-1185">Reference proteome</keyword>
<organism evidence="1 2">
    <name type="scientific">Pterulicium gracile</name>
    <dbReference type="NCBI Taxonomy" id="1884261"/>
    <lineage>
        <taxon>Eukaryota</taxon>
        <taxon>Fungi</taxon>
        <taxon>Dikarya</taxon>
        <taxon>Basidiomycota</taxon>
        <taxon>Agaricomycotina</taxon>
        <taxon>Agaricomycetes</taxon>
        <taxon>Agaricomycetidae</taxon>
        <taxon>Agaricales</taxon>
        <taxon>Pleurotineae</taxon>
        <taxon>Pterulaceae</taxon>
        <taxon>Pterulicium</taxon>
    </lineage>
</organism>
<dbReference type="AlphaFoldDB" id="A0A5C3QQQ5"/>
<accession>A0A5C3QQQ5</accession>
<dbReference type="OrthoDB" id="2734890at2759"/>
<dbReference type="Proteomes" id="UP000305067">
    <property type="component" value="Unassembled WGS sequence"/>
</dbReference>
<sequence>MTQQNFVDWTYRSLAAINSTNLPNGFEVEGWFKYMKDWTNTGETIPYANFNGFLHYRTDN</sequence>
<gene>
    <name evidence="1" type="ORF">BDV98DRAFT_590139</name>
</gene>
<evidence type="ECO:0000313" key="2">
    <source>
        <dbReference type="Proteomes" id="UP000305067"/>
    </source>
</evidence>
<name>A0A5C3QQQ5_9AGAR</name>
<proteinExistence type="predicted"/>
<dbReference type="EMBL" id="ML178818">
    <property type="protein sequence ID" value="TFL04315.1"/>
    <property type="molecule type" value="Genomic_DNA"/>
</dbReference>
<evidence type="ECO:0000313" key="1">
    <source>
        <dbReference type="EMBL" id="TFL04315.1"/>
    </source>
</evidence>
<reference evidence="1 2" key="1">
    <citation type="journal article" date="2019" name="Nat. Ecol. Evol.">
        <title>Megaphylogeny resolves global patterns of mushroom evolution.</title>
        <authorList>
            <person name="Varga T."/>
            <person name="Krizsan K."/>
            <person name="Foldi C."/>
            <person name="Dima B."/>
            <person name="Sanchez-Garcia M."/>
            <person name="Sanchez-Ramirez S."/>
            <person name="Szollosi G.J."/>
            <person name="Szarkandi J.G."/>
            <person name="Papp V."/>
            <person name="Albert L."/>
            <person name="Andreopoulos W."/>
            <person name="Angelini C."/>
            <person name="Antonin V."/>
            <person name="Barry K.W."/>
            <person name="Bougher N.L."/>
            <person name="Buchanan P."/>
            <person name="Buyck B."/>
            <person name="Bense V."/>
            <person name="Catcheside P."/>
            <person name="Chovatia M."/>
            <person name="Cooper J."/>
            <person name="Damon W."/>
            <person name="Desjardin D."/>
            <person name="Finy P."/>
            <person name="Geml J."/>
            <person name="Haridas S."/>
            <person name="Hughes K."/>
            <person name="Justo A."/>
            <person name="Karasinski D."/>
            <person name="Kautmanova I."/>
            <person name="Kiss B."/>
            <person name="Kocsube S."/>
            <person name="Kotiranta H."/>
            <person name="LaButti K.M."/>
            <person name="Lechner B.E."/>
            <person name="Liimatainen K."/>
            <person name="Lipzen A."/>
            <person name="Lukacs Z."/>
            <person name="Mihaltcheva S."/>
            <person name="Morgado L.N."/>
            <person name="Niskanen T."/>
            <person name="Noordeloos M.E."/>
            <person name="Ohm R.A."/>
            <person name="Ortiz-Santana B."/>
            <person name="Ovrebo C."/>
            <person name="Racz N."/>
            <person name="Riley R."/>
            <person name="Savchenko A."/>
            <person name="Shiryaev A."/>
            <person name="Soop K."/>
            <person name="Spirin V."/>
            <person name="Szebenyi C."/>
            <person name="Tomsovsky M."/>
            <person name="Tulloss R.E."/>
            <person name="Uehling J."/>
            <person name="Grigoriev I.V."/>
            <person name="Vagvolgyi C."/>
            <person name="Papp T."/>
            <person name="Martin F.M."/>
            <person name="Miettinen O."/>
            <person name="Hibbett D.S."/>
            <person name="Nagy L.G."/>
        </authorList>
    </citation>
    <scope>NUCLEOTIDE SEQUENCE [LARGE SCALE GENOMIC DNA]</scope>
    <source>
        <strain evidence="1 2">CBS 309.79</strain>
    </source>
</reference>